<evidence type="ECO:0000313" key="7">
    <source>
        <dbReference type="EMBL" id="TKR65441.1"/>
    </source>
</evidence>
<keyword evidence="6" id="KW-0175">Coiled coil</keyword>
<organism evidence="7 8">
    <name type="scientific">Steinernema carpocapsae</name>
    <name type="common">Entomopathogenic nematode</name>
    <dbReference type="NCBI Taxonomy" id="34508"/>
    <lineage>
        <taxon>Eukaryota</taxon>
        <taxon>Metazoa</taxon>
        <taxon>Ecdysozoa</taxon>
        <taxon>Nematoda</taxon>
        <taxon>Chromadorea</taxon>
        <taxon>Rhabditida</taxon>
        <taxon>Tylenchina</taxon>
        <taxon>Panagrolaimomorpha</taxon>
        <taxon>Strongyloidoidea</taxon>
        <taxon>Steinernematidae</taxon>
        <taxon>Steinernema</taxon>
    </lineage>
</organism>
<reference evidence="7 8" key="2">
    <citation type="journal article" date="2019" name="G3 (Bethesda)">
        <title>Hybrid Assembly of the Genome of the Entomopathogenic Nematode Steinernema carpocapsae Identifies the X-Chromosome.</title>
        <authorList>
            <person name="Serra L."/>
            <person name="Macchietto M."/>
            <person name="Macias-Munoz A."/>
            <person name="McGill C.J."/>
            <person name="Rodriguez I.M."/>
            <person name="Rodriguez B."/>
            <person name="Murad R."/>
            <person name="Mortazavi A."/>
        </authorList>
    </citation>
    <scope>NUCLEOTIDE SEQUENCE [LARGE SCALE GENOMIC DNA]</scope>
    <source>
        <strain evidence="7 8">ALL</strain>
    </source>
</reference>
<dbReference type="InterPro" id="IPR013805">
    <property type="entry name" value="GrpE_CC"/>
</dbReference>
<dbReference type="PANTHER" id="PTHR21237">
    <property type="entry name" value="GRPE PROTEIN"/>
    <property type="match status" value="1"/>
</dbReference>
<dbReference type="HAMAP" id="MF_01151">
    <property type="entry name" value="GrpE"/>
    <property type="match status" value="1"/>
</dbReference>
<dbReference type="InterPro" id="IPR000740">
    <property type="entry name" value="GrpE"/>
</dbReference>
<gene>
    <name evidence="7" type="ORF">L596_025846</name>
</gene>
<dbReference type="SUPFAM" id="SSF58014">
    <property type="entry name" value="Coiled-coil domain of nucleotide exchange factor GrpE"/>
    <property type="match status" value="1"/>
</dbReference>
<dbReference type="GO" id="GO:0030150">
    <property type="term" value="P:protein import into mitochondrial matrix"/>
    <property type="evidence" value="ECO:0007669"/>
    <property type="project" value="TreeGrafter"/>
</dbReference>
<feature type="coiled-coil region" evidence="6">
    <location>
        <begin position="92"/>
        <end position="163"/>
    </location>
</feature>
<dbReference type="Pfam" id="PF01025">
    <property type="entry name" value="GrpE"/>
    <property type="match status" value="1"/>
</dbReference>
<protein>
    <recommendedName>
        <fullName evidence="4">GrpE protein homolog</fullName>
    </recommendedName>
</protein>
<evidence type="ECO:0000256" key="1">
    <source>
        <dbReference type="ARBA" id="ARBA00004305"/>
    </source>
</evidence>
<dbReference type="GO" id="GO:0042803">
    <property type="term" value="F:protein homodimerization activity"/>
    <property type="evidence" value="ECO:0007669"/>
    <property type="project" value="InterPro"/>
</dbReference>
<proteinExistence type="inferred from homology"/>
<evidence type="ECO:0000256" key="2">
    <source>
        <dbReference type="ARBA" id="ARBA00009054"/>
    </source>
</evidence>
<dbReference type="SUPFAM" id="SSF51064">
    <property type="entry name" value="Head domain of nucleotide exchange factor GrpE"/>
    <property type="match status" value="1"/>
</dbReference>
<accession>A0A4U5M8Z3</accession>
<reference evidence="7 8" key="1">
    <citation type="journal article" date="2015" name="Genome Biol.">
        <title>Comparative genomics of Steinernema reveals deeply conserved gene regulatory networks.</title>
        <authorList>
            <person name="Dillman A.R."/>
            <person name="Macchietto M."/>
            <person name="Porter C.F."/>
            <person name="Rogers A."/>
            <person name="Williams B."/>
            <person name="Antoshechkin I."/>
            <person name="Lee M.M."/>
            <person name="Goodwin Z."/>
            <person name="Lu X."/>
            <person name="Lewis E.E."/>
            <person name="Goodrich-Blair H."/>
            <person name="Stock S.P."/>
            <person name="Adams B.J."/>
            <person name="Sternberg P.W."/>
            <person name="Mortazavi A."/>
        </authorList>
    </citation>
    <scope>NUCLEOTIDE SEQUENCE [LARGE SCALE GENOMIC DNA]</scope>
    <source>
        <strain evidence="7 8">ALL</strain>
    </source>
</reference>
<keyword evidence="3 4" id="KW-0143">Chaperone</keyword>
<dbReference type="STRING" id="34508.A0A4U5M8Z3"/>
<keyword evidence="8" id="KW-1185">Reference proteome</keyword>
<evidence type="ECO:0000256" key="5">
    <source>
        <dbReference type="RuleBase" id="RU004478"/>
    </source>
</evidence>
<dbReference type="GO" id="GO:0051087">
    <property type="term" value="F:protein-folding chaperone binding"/>
    <property type="evidence" value="ECO:0007669"/>
    <property type="project" value="InterPro"/>
</dbReference>
<dbReference type="PRINTS" id="PR00773">
    <property type="entry name" value="GRPEPROTEIN"/>
</dbReference>
<evidence type="ECO:0000256" key="3">
    <source>
        <dbReference type="ARBA" id="ARBA00023186"/>
    </source>
</evidence>
<dbReference type="GO" id="GO:0001405">
    <property type="term" value="C:PAM complex, Tim23 associated import motor"/>
    <property type="evidence" value="ECO:0007669"/>
    <property type="project" value="TreeGrafter"/>
</dbReference>
<comment type="subcellular location">
    <subcellularLocation>
        <location evidence="1 4">Mitochondrion matrix</location>
    </subcellularLocation>
</comment>
<dbReference type="FunFam" id="2.30.22.10:FF:000002">
    <property type="entry name" value="GrpE protein homolog"/>
    <property type="match status" value="1"/>
</dbReference>
<name>A0A4U5M8Z3_STECR</name>
<dbReference type="PANTHER" id="PTHR21237:SF23">
    <property type="entry name" value="GRPE PROTEIN HOMOLOG, MITOCHONDRIAL"/>
    <property type="match status" value="1"/>
</dbReference>
<evidence type="ECO:0000256" key="6">
    <source>
        <dbReference type="SAM" id="Coils"/>
    </source>
</evidence>
<dbReference type="GO" id="GO:0000774">
    <property type="term" value="F:adenyl-nucleotide exchange factor activity"/>
    <property type="evidence" value="ECO:0007669"/>
    <property type="project" value="InterPro"/>
</dbReference>
<dbReference type="GO" id="GO:0006457">
    <property type="term" value="P:protein folding"/>
    <property type="evidence" value="ECO:0007669"/>
    <property type="project" value="InterPro"/>
</dbReference>
<dbReference type="InterPro" id="IPR009012">
    <property type="entry name" value="GrpE_head"/>
</dbReference>
<comment type="function">
    <text evidence="4">Essential component of the PAM complex, a complex required for the translocation of transit peptide-containing proteins from the inner membrane into the mitochondrial matrix in an ATP-dependent manner.</text>
</comment>
<dbReference type="Gene3D" id="3.90.20.20">
    <property type="match status" value="1"/>
</dbReference>
<dbReference type="AlphaFoldDB" id="A0A4U5M8Z3"/>
<evidence type="ECO:0000313" key="8">
    <source>
        <dbReference type="Proteomes" id="UP000298663"/>
    </source>
</evidence>
<sequence length="253" mass="28032">MKRVCAQAVRSFSKARVALNASRTRPLLHQDQVTATSASFFCSAKQDEKKTAEFVIKNGKERLSSADFFKNVKEAVAKDVAEEEFVLPKEAVDAVAAEYDALREENADIMDKYRRALAEAENTRRIGQKRVEDTKIFAIQGFCKDLLEAADNLDLALQSVTEKQIAENPQLGALHKGVAMTKTELLKTFAKHGLVPINPQGEKFDPNKHDALFQMPAEVAKVEPGHIAQVMKTGYALHDRTIRAAHVGVAKEN</sequence>
<comment type="caution">
    <text evidence="7">The sequence shown here is derived from an EMBL/GenBank/DDBJ whole genome shotgun (WGS) entry which is preliminary data.</text>
</comment>
<dbReference type="CDD" id="cd00446">
    <property type="entry name" value="GrpE"/>
    <property type="match status" value="1"/>
</dbReference>
<evidence type="ECO:0000256" key="4">
    <source>
        <dbReference type="RuleBase" id="RU000640"/>
    </source>
</evidence>
<dbReference type="Proteomes" id="UP000298663">
    <property type="component" value="Unassembled WGS sequence"/>
</dbReference>
<comment type="similarity">
    <text evidence="2 5">Belongs to the GrpE family.</text>
</comment>
<keyword evidence="4" id="KW-0496">Mitochondrion</keyword>
<dbReference type="PROSITE" id="PS01071">
    <property type="entry name" value="GRPE"/>
    <property type="match status" value="1"/>
</dbReference>
<dbReference type="OrthoDB" id="201635at2759"/>
<dbReference type="Gene3D" id="2.30.22.10">
    <property type="entry name" value="Head domain of nucleotide exchange factor GrpE"/>
    <property type="match status" value="1"/>
</dbReference>
<dbReference type="GO" id="GO:0051082">
    <property type="term" value="F:unfolded protein binding"/>
    <property type="evidence" value="ECO:0007669"/>
    <property type="project" value="TreeGrafter"/>
</dbReference>
<dbReference type="EMBL" id="AZBU02000009">
    <property type="protein sequence ID" value="TKR65441.1"/>
    <property type="molecule type" value="Genomic_DNA"/>
</dbReference>